<accession>A0A9N7UVY8</accession>
<organism evidence="2 3">
    <name type="scientific">Pleuronectes platessa</name>
    <name type="common">European plaice</name>
    <dbReference type="NCBI Taxonomy" id="8262"/>
    <lineage>
        <taxon>Eukaryota</taxon>
        <taxon>Metazoa</taxon>
        <taxon>Chordata</taxon>
        <taxon>Craniata</taxon>
        <taxon>Vertebrata</taxon>
        <taxon>Euteleostomi</taxon>
        <taxon>Actinopterygii</taxon>
        <taxon>Neopterygii</taxon>
        <taxon>Teleostei</taxon>
        <taxon>Neoteleostei</taxon>
        <taxon>Acanthomorphata</taxon>
        <taxon>Carangaria</taxon>
        <taxon>Pleuronectiformes</taxon>
        <taxon>Pleuronectoidei</taxon>
        <taxon>Pleuronectidae</taxon>
        <taxon>Pleuronectes</taxon>
    </lineage>
</organism>
<name>A0A9N7UVY8_PLEPL</name>
<evidence type="ECO:0000313" key="2">
    <source>
        <dbReference type="EMBL" id="CAB1438197.1"/>
    </source>
</evidence>
<dbReference type="AlphaFoldDB" id="A0A9N7UVY8"/>
<dbReference type="EMBL" id="CADEAL010002114">
    <property type="protein sequence ID" value="CAB1438197.1"/>
    <property type="molecule type" value="Genomic_DNA"/>
</dbReference>
<evidence type="ECO:0000256" key="1">
    <source>
        <dbReference type="SAM" id="MobiDB-lite"/>
    </source>
</evidence>
<keyword evidence="3" id="KW-1185">Reference proteome</keyword>
<feature type="compositionally biased region" description="Acidic residues" evidence="1">
    <location>
        <begin position="101"/>
        <end position="135"/>
    </location>
</feature>
<feature type="region of interest" description="Disordered" evidence="1">
    <location>
        <begin position="44"/>
        <end position="136"/>
    </location>
</feature>
<protein>
    <submittedName>
        <fullName evidence="2">Uncharacterized protein</fullName>
    </submittedName>
</protein>
<evidence type="ECO:0000313" key="3">
    <source>
        <dbReference type="Proteomes" id="UP001153269"/>
    </source>
</evidence>
<feature type="compositionally biased region" description="Basic and acidic residues" evidence="1">
    <location>
        <begin position="62"/>
        <end position="73"/>
    </location>
</feature>
<reference evidence="2" key="1">
    <citation type="submission" date="2020-03" db="EMBL/GenBank/DDBJ databases">
        <authorList>
            <person name="Weist P."/>
        </authorList>
    </citation>
    <scope>NUCLEOTIDE SEQUENCE</scope>
</reference>
<dbReference type="Proteomes" id="UP001153269">
    <property type="component" value="Unassembled WGS sequence"/>
</dbReference>
<comment type="caution">
    <text evidence="2">The sequence shown here is derived from an EMBL/GenBank/DDBJ whole genome shotgun (WGS) entry which is preliminary data.</text>
</comment>
<feature type="compositionally biased region" description="Acidic residues" evidence="1">
    <location>
        <begin position="74"/>
        <end position="94"/>
    </location>
</feature>
<proteinExistence type="predicted"/>
<sequence>MIPNKLDRQSYTSVFLVNPSRPERVIEQDESELDTYELYQPEGDILDPVVSEGGVHELVVSEEDKLDKSKQSMDQDESDEDESDEDESDEDEMDTLVKNESDEDKSDEDESDEDEMDTLVQNESDEDESDEDEMDTLVQGKSRLSIFQLDITELDISQLEIHDIDRAFHTEKDKVTLRLIVHKFVTKAKHQAKESYSMPVIQSIIERLWESIWAEVKHQHFVITPDTHRHLHRDVYQALCQMWSCEDQLMMLLSLQEPSLDTFVVATFRQYLTLPRDHSFMGTVRKFFSSVSTTQRTSTWRMS</sequence>
<gene>
    <name evidence="2" type="ORF">PLEPLA_LOCUS26148</name>
</gene>